<accession>A0ABT0GL33</accession>
<dbReference type="PANTHER" id="PTHR43289">
    <property type="entry name" value="MITOGEN-ACTIVATED PROTEIN KINASE KINASE KINASE 20-RELATED"/>
    <property type="match status" value="1"/>
</dbReference>
<keyword evidence="4" id="KW-0067">ATP-binding</keyword>
<dbReference type="Proteomes" id="UP001431449">
    <property type="component" value="Unassembled WGS sequence"/>
</dbReference>
<evidence type="ECO:0000256" key="2">
    <source>
        <dbReference type="ARBA" id="ARBA00022741"/>
    </source>
</evidence>
<evidence type="ECO:0000256" key="1">
    <source>
        <dbReference type="ARBA" id="ARBA00022679"/>
    </source>
</evidence>
<keyword evidence="1" id="KW-0808">Transferase</keyword>
<dbReference type="GO" id="GO:0016301">
    <property type="term" value="F:kinase activity"/>
    <property type="evidence" value="ECO:0007669"/>
    <property type="project" value="UniProtKB-KW"/>
</dbReference>
<keyword evidence="2" id="KW-0547">Nucleotide-binding</keyword>
<comment type="caution">
    <text evidence="8">The sequence shown here is derived from an EMBL/GenBank/DDBJ whole genome shotgun (WGS) entry which is preliminary data.</text>
</comment>
<evidence type="ECO:0000313" key="9">
    <source>
        <dbReference type="Proteomes" id="UP001431449"/>
    </source>
</evidence>
<dbReference type="InterPro" id="IPR003660">
    <property type="entry name" value="HAMP_dom"/>
</dbReference>
<dbReference type="EMBL" id="JALNMH010000015">
    <property type="protein sequence ID" value="MCK7595231.1"/>
    <property type="molecule type" value="Genomic_DNA"/>
</dbReference>
<dbReference type="Pfam" id="PF00069">
    <property type="entry name" value="Pkinase"/>
    <property type="match status" value="1"/>
</dbReference>
<feature type="transmembrane region" description="Helical" evidence="5">
    <location>
        <begin position="284"/>
        <end position="306"/>
    </location>
</feature>
<evidence type="ECO:0000259" key="6">
    <source>
        <dbReference type="PROSITE" id="PS50011"/>
    </source>
</evidence>
<dbReference type="Gene3D" id="6.10.340.10">
    <property type="match status" value="1"/>
</dbReference>
<sequence length="665" mass="71872">MSLGMRLLLITLALVLLAAAAVAGIGQWRGGQLADRLADDSLRGGQAVQTYFQERRARELELISQLLASERPFVAYIAQALALGANGGEVDVASILDLIAQRRNQLGFDVALVISPAGRIVADSRSPLSAPRDLSGLLPVAEAVREVAPARGVWIDGEGAYQVAVVPLLMGPNMEALLLAGLTIDNELARDISRVSGTEVMIIQQQASEHRILAASADLAQARSLLGPLASQVLDSPGAAAQPAVFTLQIEDDAVWRASAAPLAGAPEGVWQVALVPPRQRTDLFSALTGMMGGGAIAAALVILLMPLAISRSVLRPVSVLADGAERAGRGDLPQPIRVSGSGDLQRLGRSFNRVISDLREMRDMESYVAELWQKRSAIENTAPAGPDPGELLPGSLFARRYEIRRKVAEGGMGRVYLALDRELGEEVALKTLRPEWLENPTTLEQLKTEIRTARRITHPNVVRTYDFGQEGDLPFLSMEFVHGVTLRDALRRTGRVRPYAAMRVARQLCAGLGAAHRAGVLHRDIKPSNVMLEVSGTAKLMDFGVSRGIGSPITPEGPERQFAGTPHYLSPEQAQGREAREASDIYSFGILLSELFTGALPIDGDNTLDICMGHLEREPVRPSAYWPEIPPALEALILRCLEKDPARRYPNTDALRDDLERLRA</sequence>
<keyword evidence="5" id="KW-0812">Transmembrane</keyword>
<dbReference type="Gene3D" id="3.30.200.20">
    <property type="entry name" value="Phosphorylase Kinase, domain 1"/>
    <property type="match status" value="1"/>
</dbReference>
<dbReference type="PANTHER" id="PTHR43289:SF34">
    <property type="entry name" value="SERINE_THREONINE-PROTEIN KINASE YBDM-RELATED"/>
    <property type="match status" value="1"/>
</dbReference>
<dbReference type="PROSITE" id="PS00108">
    <property type="entry name" value="PROTEIN_KINASE_ST"/>
    <property type="match status" value="1"/>
</dbReference>
<dbReference type="InterPro" id="IPR000719">
    <property type="entry name" value="Prot_kinase_dom"/>
</dbReference>
<protein>
    <submittedName>
        <fullName evidence="8">Protein kinase</fullName>
    </submittedName>
</protein>
<dbReference type="SUPFAM" id="SSF56112">
    <property type="entry name" value="Protein kinase-like (PK-like)"/>
    <property type="match status" value="1"/>
</dbReference>
<evidence type="ECO:0000259" key="7">
    <source>
        <dbReference type="PROSITE" id="PS50885"/>
    </source>
</evidence>
<dbReference type="SMART" id="SM00304">
    <property type="entry name" value="HAMP"/>
    <property type="match status" value="1"/>
</dbReference>
<dbReference type="InterPro" id="IPR011009">
    <property type="entry name" value="Kinase-like_dom_sf"/>
</dbReference>
<organism evidence="8 9">
    <name type="scientific">Pseudomarimonas salicorniae</name>
    <dbReference type="NCBI Taxonomy" id="2933270"/>
    <lineage>
        <taxon>Bacteria</taxon>
        <taxon>Pseudomonadati</taxon>
        <taxon>Pseudomonadota</taxon>
        <taxon>Gammaproteobacteria</taxon>
        <taxon>Lysobacterales</taxon>
        <taxon>Lysobacteraceae</taxon>
        <taxon>Pseudomarimonas</taxon>
    </lineage>
</organism>
<dbReference type="SMART" id="SM00220">
    <property type="entry name" value="S_TKc"/>
    <property type="match status" value="1"/>
</dbReference>
<reference evidence="8" key="1">
    <citation type="submission" date="2022-04" db="EMBL/GenBank/DDBJ databases">
        <title>Lysobacter sp. CAU 1642 isolated from sea sand.</title>
        <authorList>
            <person name="Kim W."/>
        </authorList>
    </citation>
    <scope>NUCLEOTIDE SEQUENCE</scope>
    <source>
        <strain evidence="8">CAU 1642</strain>
    </source>
</reference>
<dbReference type="InterPro" id="IPR008271">
    <property type="entry name" value="Ser/Thr_kinase_AS"/>
</dbReference>
<gene>
    <name evidence="8" type="ORF">M0G41_16345</name>
</gene>
<feature type="domain" description="Protein kinase" evidence="6">
    <location>
        <begin position="402"/>
        <end position="663"/>
    </location>
</feature>
<dbReference type="SUPFAM" id="SSF158472">
    <property type="entry name" value="HAMP domain-like"/>
    <property type="match status" value="1"/>
</dbReference>
<keyword evidence="9" id="KW-1185">Reference proteome</keyword>
<dbReference type="CDD" id="cd06225">
    <property type="entry name" value="HAMP"/>
    <property type="match status" value="1"/>
</dbReference>
<dbReference type="Pfam" id="PF00672">
    <property type="entry name" value="HAMP"/>
    <property type="match status" value="1"/>
</dbReference>
<keyword evidence="5" id="KW-1133">Transmembrane helix</keyword>
<dbReference type="Gene3D" id="1.10.510.10">
    <property type="entry name" value="Transferase(Phosphotransferase) domain 1"/>
    <property type="match status" value="1"/>
</dbReference>
<dbReference type="PROSITE" id="PS50011">
    <property type="entry name" value="PROTEIN_KINASE_DOM"/>
    <property type="match status" value="1"/>
</dbReference>
<dbReference type="PROSITE" id="PS50885">
    <property type="entry name" value="HAMP"/>
    <property type="match status" value="1"/>
</dbReference>
<dbReference type="CDD" id="cd14014">
    <property type="entry name" value="STKc_PknB_like"/>
    <property type="match status" value="1"/>
</dbReference>
<name>A0ABT0GL33_9GAMM</name>
<proteinExistence type="predicted"/>
<feature type="domain" description="HAMP" evidence="7">
    <location>
        <begin position="312"/>
        <end position="364"/>
    </location>
</feature>
<keyword evidence="3 8" id="KW-0418">Kinase</keyword>
<evidence type="ECO:0000256" key="5">
    <source>
        <dbReference type="SAM" id="Phobius"/>
    </source>
</evidence>
<evidence type="ECO:0000256" key="4">
    <source>
        <dbReference type="ARBA" id="ARBA00022840"/>
    </source>
</evidence>
<keyword evidence="5" id="KW-0472">Membrane</keyword>
<evidence type="ECO:0000313" key="8">
    <source>
        <dbReference type="EMBL" id="MCK7595231.1"/>
    </source>
</evidence>
<evidence type="ECO:0000256" key="3">
    <source>
        <dbReference type="ARBA" id="ARBA00022777"/>
    </source>
</evidence>